<accession>A0A5N7DNP0</accession>
<sequence>MDHTATGRTFTSVYLFRSLLYGELRYMQQASSRRSKTRKRKYHESSNVSGGRQKRKGHAMSIKRKAYNSPSFKTSRRCMHYMDCRWIPREACLLPGEPMISNYIRSPKLGPIAQHQLKLLQQDMSSSSAKSIFCYRQAKKLTFRFTHSPTLNFPLQSTSQRPESRTIHSRGFESFLADRVRERLTKQKSKREKRGGEKRGGKKVKPGKGCAGMPIHNQHQSSSGGGRCIERKAESECVRLLLLIVILEKLKELTS</sequence>
<protein>
    <submittedName>
        <fullName evidence="2">Uncharacterized protein</fullName>
    </submittedName>
</protein>
<reference evidence="2 3" key="1">
    <citation type="submission" date="2019-04" db="EMBL/GenBank/DDBJ databases">
        <authorList>
            <consortium name="DOE Joint Genome Institute"/>
            <person name="Mondo S."/>
            <person name="Kjaerbolling I."/>
            <person name="Vesth T."/>
            <person name="Frisvad J.C."/>
            <person name="Nybo J.L."/>
            <person name="Theobald S."/>
            <person name="Kildgaard S."/>
            <person name="Isbrandt T."/>
            <person name="Kuo A."/>
            <person name="Sato A."/>
            <person name="Lyhne E.K."/>
            <person name="Kogle M.E."/>
            <person name="Wiebenga A."/>
            <person name="Kun R.S."/>
            <person name="Lubbers R.J."/>
            <person name="Makela M.R."/>
            <person name="Barry K."/>
            <person name="Chovatia M."/>
            <person name="Clum A."/>
            <person name="Daum C."/>
            <person name="Haridas S."/>
            <person name="He G."/>
            <person name="LaButti K."/>
            <person name="Lipzen A."/>
            <person name="Riley R."/>
            <person name="Salamov A."/>
            <person name="Simmons B.A."/>
            <person name="Magnuson J.K."/>
            <person name="Henrissat B."/>
            <person name="Mortensen U.H."/>
            <person name="Larsen T.O."/>
            <person name="Devries R.P."/>
            <person name="Grigoriev I.V."/>
            <person name="Machida M."/>
            <person name="Baker S.E."/>
            <person name="Andersen M.R."/>
            <person name="Cantor M.N."/>
            <person name="Hua S.X."/>
        </authorList>
    </citation>
    <scope>NUCLEOTIDE SEQUENCE [LARGE SCALE GENOMIC DNA]</scope>
    <source>
        <strain evidence="2 3">CBS 119388</strain>
    </source>
</reference>
<feature type="region of interest" description="Disordered" evidence="1">
    <location>
        <begin position="183"/>
        <end position="227"/>
    </location>
</feature>
<gene>
    <name evidence="2" type="ORF">BDV37DRAFT_205403</name>
</gene>
<evidence type="ECO:0000256" key="1">
    <source>
        <dbReference type="SAM" id="MobiDB-lite"/>
    </source>
</evidence>
<evidence type="ECO:0000313" key="2">
    <source>
        <dbReference type="EMBL" id="KAE8407935.1"/>
    </source>
</evidence>
<keyword evidence="3" id="KW-1185">Reference proteome</keyword>
<feature type="compositionally biased region" description="Basic residues" evidence="1">
    <location>
        <begin position="33"/>
        <end position="42"/>
    </location>
</feature>
<dbReference type="GeneID" id="43664600"/>
<dbReference type="EMBL" id="ML736745">
    <property type="protein sequence ID" value="KAE8407935.1"/>
    <property type="molecule type" value="Genomic_DNA"/>
</dbReference>
<evidence type="ECO:0000313" key="3">
    <source>
        <dbReference type="Proteomes" id="UP000325579"/>
    </source>
</evidence>
<dbReference type="Proteomes" id="UP000325579">
    <property type="component" value="Unassembled WGS sequence"/>
</dbReference>
<feature type="compositionally biased region" description="Basic residues" evidence="1">
    <location>
        <begin position="52"/>
        <end position="62"/>
    </location>
</feature>
<dbReference type="RefSeq" id="XP_031945254.1">
    <property type="nucleotide sequence ID" value="XM_032079909.1"/>
</dbReference>
<feature type="region of interest" description="Disordered" evidence="1">
    <location>
        <begin position="30"/>
        <end position="62"/>
    </location>
</feature>
<dbReference type="OrthoDB" id="10598683at2759"/>
<dbReference type="AlphaFoldDB" id="A0A5N7DNP0"/>
<name>A0A5N7DNP0_9EURO</name>
<proteinExistence type="predicted"/>
<organism evidence="2 3">
    <name type="scientific">Aspergillus pseudonomiae</name>
    <dbReference type="NCBI Taxonomy" id="1506151"/>
    <lineage>
        <taxon>Eukaryota</taxon>
        <taxon>Fungi</taxon>
        <taxon>Dikarya</taxon>
        <taxon>Ascomycota</taxon>
        <taxon>Pezizomycotina</taxon>
        <taxon>Eurotiomycetes</taxon>
        <taxon>Eurotiomycetidae</taxon>
        <taxon>Eurotiales</taxon>
        <taxon>Aspergillaceae</taxon>
        <taxon>Aspergillus</taxon>
        <taxon>Aspergillus subgen. Circumdati</taxon>
    </lineage>
</organism>